<dbReference type="EMBL" id="CP002044">
    <property type="protein sequence ID" value="ADH65362.1"/>
    <property type="molecule type" value="Genomic_DNA"/>
</dbReference>
<feature type="region of interest" description="Disordered" evidence="1">
    <location>
        <begin position="124"/>
        <end position="144"/>
    </location>
</feature>
<sequence>MKKATRNKYDLIRLGREVFPTRSQWSLEELQARGLPLYWNRDWLNEQIRATGSTYLVAQRWNYPWGEIKRMAEHFGIAGPTRRAWVGKYFLLDRELIRKIDEVRKEKESRNRWIVTALESYLKEKEQEKQVASQAKDASRPSVN</sequence>
<dbReference type="AlphaFoldDB" id="D7BJK6"/>
<dbReference type="Proteomes" id="UP000001916">
    <property type="component" value="Plasmid pMESIL02"/>
</dbReference>
<keyword evidence="2" id="KW-0614">Plasmid</keyword>
<evidence type="ECO:0000256" key="1">
    <source>
        <dbReference type="SAM" id="MobiDB-lite"/>
    </source>
</evidence>
<dbReference type="RefSeq" id="WP_013159837.1">
    <property type="nucleotide sequence ID" value="NC_014214.1"/>
</dbReference>
<organism evidence="2 3">
    <name type="scientific">Allomeiothermus silvanus (strain ATCC 700542 / DSM 9946 / NBRC 106475 / NCIMB 13440 / VI-R2)</name>
    <name type="common">Thermus silvanus</name>
    <dbReference type="NCBI Taxonomy" id="526227"/>
    <lineage>
        <taxon>Bacteria</taxon>
        <taxon>Thermotogati</taxon>
        <taxon>Deinococcota</taxon>
        <taxon>Deinococci</taxon>
        <taxon>Thermales</taxon>
        <taxon>Thermaceae</taxon>
        <taxon>Allomeiothermus</taxon>
    </lineage>
</organism>
<dbReference type="KEGG" id="msv:Mesil_3569"/>
<protein>
    <submittedName>
        <fullName evidence="2">Uncharacterized protein</fullName>
    </submittedName>
</protein>
<evidence type="ECO:0000313" key="3">
    <source>
        <dbReference type="Proteomes" id="UP000001916"/>
    </source>
</evidence>
<accession>D7BJK6</accession>
<gene>
    <name evidence="2" type="ORF">Mesil_3569</name>
</gene>
<proteinExistence type="predicted"/>
<geneLocation type="plasmid" evidence="2 3">
    <name>pMESIL02</name>
</geneLocation>
<dbReference type="HOGENOM" id="CLU_1794228_0_0_0"/>
<dbReference type="OrthoDB" id="34460at2"/>
<name>D7BJK6_ALLS1</name>
<evidence type="ECO:0000313" key="2">
    <source>
        <dbReference type="EMBL" id="ADH65362.1"/>
    </source>
</evidence>
<keyword evidence="3" id="KW-1185">Reference proteome</keyword>
<reference evidence="2 3" key="1">
    <citation type="journal article" date="2010" name="Stand. Genomic Sci.">
        <title>Complete genome sequence of Meiothermus silvanus type strain (VI-R2).</title>
        <authorList>
            <person name="Sikorski J."/>
            <person name="Tindall B.J."/>
            <person name="Lowry S."/>
            <person name="Lucas S."/>
            <person name="Nolan M."/>
            <person name="Copeland A."/>
            <person name="Glavina Del Rio T."/>
            <person name="Tice H."/>
            <person name="Cheng J.F."/>
            <person name="Han C."/>
            <person name="Pitluck S."/>
            <person name="Liolios K."/>
            <person name="Ivanova N."/>
            <person name="Mavromatis K."/>
            <person name="Mikhailova N."/>
            <person name="Pati A."/>
            <person name="Goodwin L."/>
            <person name="Chen A."/>
            <person name="Palaniappan K."/>
            <person name="Land M."/>
            <person name="Hauser L."/>
            <person name="Chang Y.J."/>
            <person name="Jeffries C.D."/>
            <person name="Rohde M."/>
            <person name="Goker M."/>
            <person name="Woyke T."/>
            <person name="Bristow J."/>
            <person name="Eisen J.A."/>
            <person name="Markowitz V."/>
            <person name="Hugenholtz P."/>
            <person name="Kyrpides N.C."/>
            <person name="Klenk H.P."/>
            <person name="Lapidus A."/>
        </authorList>
    </citation>
    <scope>NUCLEOTIDE SEQUENCE [LARGE SCALE GENOMIC DNA]</scope>
    <source>
        <strain evidence="3">ATCC 700542 / DSM 9946 / VI-R2</strain>
        <plasmid evidence="3">Plasmid pMESIL02</plasmid>
    </source>
</reference>